<dbReference type="Pfam" id="PF14244">
    <property type="entry name" value="Retrotran_gag_3"/>
    <property type="match status" value="1"/>
</dbReference>
<keyword evidence="3" id="KW-0064">Aspartyl protease</keyword>
<evidence type="ECO:0000259" key="6">
    <source>
        <dbReference type="PROSITE" id="PS50994"/>
    </source>
</evidence>
<evidence type="ECO:0000313" key="8">
    <source>
        <dbReference type="Proteomes" id="UP001163823"/>
    </source>
</evidence>
<dbReference type="SUPFAM" id="SSF56672">
    <property type="entry name" value="DNA/RNA polymerases"/>
    <property type="match status" value="1"/>
</dbReference>
<dbReference type="Pfam" id="PF22936">
    <property type="entry name" value="Pol_BBD"/>
    <property type="match status" value="1"/>
</dbReference>
<sequence>MKWCKEAAVVKIKDSNGRATQLHGPWMKSESSIKSCFNTVFTAVNSCPRLKKQGPPKVTQEVEYLLPVINNKLQRLDPLSVHEGNKDFQNHQGTWVREWEKQGPPKVTQEVEELLSVINNKLQRLDPLSVHEGNKDFQNHQGKWVCEWEKSDQISLGDSQGQPNLYQLKELNAGMLAVQRAFNEPITISNSLEANEKSVDLVIATRPVGAKTLTSARTSVDRCRAAVDRRRRRLVRNFPATFSGSKTTGRFASRRRTKPPGFRLHLLRFQRPSVTSSGIGEGISRVAWEEKPGFLEKELTDPILLGAGTVSRICLDGLVACSMSEEVVSPRNGSSGSRSRVGISNDNPSLQISPVKFDSNNFLAWSRSCLLFIQARGLYGYVIGSKSKPADGDPLLEPWISENSLVMSWLINSMQPQISRGYLLLDSADKMWTALCQTYSQVGNDIQVFELRKKLHETKQGELTIAQYFAELSGLWQELDYYQEYQPVHPADAASYKKVVDKERVYDFLAGLNLEYDQIRVQVLGRDPFPNLRQTYAYVHQEESRRIAMLHVVTRERSAMVATPIPKESKGVHTRGIEIARGSDNDDLQCDYCGKTRHTRDTCWKLHGRPTRGRGGRFVGPPRSRAHVSDTVESSPSTESSALNAEEMQHLRRLMAKLDGCPSTSAASSHHAPSHHALGTHSTTDSEPWIIDSGASDHMTGTSRNFSTYFPCSGKDKVRVADGSLSTISGKGSIQCTPTLPLSSVLHIPKFSMNLLSISSITRDLNCQAILDSSCCKFQELGTGRTIGYGKEQDGLYLLEYGPSILANTVDTVASSQSLQSSAFITSQQQLVQWHRRLGHPSFLVLGNMFPDLLKHCTMNNLLCDACEFAKHKRASYPLLNNKSTTPFALIHSDVWGPSRVVSLSGYKWFVTFIDCFSRTTWVYLLRAKNEVFTCFQMFHKLVCTQFDGKVKILRSDNGTEYTEGNFQKYLRDHIIMHQTSCVDTSAQNGTAERKNRHLLEVAQSLMFTMNVPKAYWGDAVLSAAYLINRMSLRTLDFNTHLDVLQGKCSFVVPPKVFGCACFVHEHGKNISKLDHRALKWESNSEEEVSYGSKGEWLPELLIEDRMKEKEDEAKQDESILEEVRNNEIHTRLAKPDLLKYSRRCRQHGKIAIETALPSQEFSPDPASMPVHPCKSPDAIPSSNTPHDSPVIDDTNLPIAIRKAVRTCTHHPISNHVSYKSLSPSYRAFVSTLSSVSIPQDWKEALADPKWEDAMVEEMKALSKNDTWELASLPHGKRAVGCKWVFTIKRKADGTIKRYKARLVARGFTQTYGVDYQETFAPVAKMNSIRVLISCAANLGWDLQQLDIKNAFLHGDLAEEVYMEIPLGFSCQKTEGKVCKLKKSLYGLKQSPRAWFDRFQKAMISFGYQQSNADHTMFVKHCHGKDYYPYCLC</sequence>
<dbReference type="InterPro" id="IPR039537">
    <property type="entry name" value="Retrotran_Ty1/copia-like"/>
</dbReference>
<dbReference type="PROSITE" id="PS50994">
    <property type="entry name" value="INTEGRASE"/>
    <property type="match status" value="1"/>
</dbReference>
<dbReference type="Gene3D" id="3.30.420.10">
    <property type="entry name" value="Ribonuclease H-like superfamily/Ribonuclease H"/>
    <property type="match status" value="1"/>
</dbReference>
<gene>
    <name evidence="7" type="ORF">O6P43_026839</name>
</gene>
<dbReference type="InterPro" id="IPR001584">
    <property type="entry name" value="Integrase_cat-core"/>
</dbReference>
<dbReference type="EMBL" id="JARAOO010000011">
    <property type="protein sequence ID" value="KAJ7950679.1"/>
    <property type="molecule type" value="Genomic_DNA"/>
</dbReference>
<dbReference type="Proteomes" id="UP001163823">
    <property type="component" value="Chromosome 11"/>
</dbReference>
<feature type="region of interest" description="Disordered" evidence="5">
    <location>
        <begin position="660"/>
        <end position="697"/>
    </location>
</feature>
<dbReference type="InterPro" id="IPR013103">
    <property type="entry name" value="RVT_2"/>
</dbReference>
<comment type="caution">
    <text evidence="7">The sequence shown here is derived from an EMBL/GenBank/DDBJ whole genome shotgun (WGS) entry which is preliminary data.</text>
</comment>
<dbReference type="GO" id="GO:0046872">
    <property type="term" value="F:metal ion binding"/>
    <property type="evidence" value="ECO:0007669"/>
    <property type="project" value="UniProtKB-KW"/>
</dbReference>
<evidence type="ECO:0000256" key="4">
    <source>
        <dbReference type="ARBA" id="ARBA00022801"/>
    </source>
</evidence>
<dbReference type="GO" id="GO:0004190">
    <property type="term" value="F:aspartic-type endopeptidase activity"/>
    <property type="evidence" value="ECO:0007669"/>
    <property type="project" value="UniProtKB-KW"/>
</dbReference>
<dbReference type="InterPro" id="IPR029472">
    <property type="entry name" value="Copia-like_N"/>
</dbReference>
<keyword evidence="2" id="KW-0479">Metal-binding</keyword>
<feature type="region of interest" description="Disordered" evidence="5">
    <location>
        <begin position="611"/>
        <end position="643"/>
    </location>
</feature>
<keyword evidence="1" id="KW-0645">Protease</keyword>
<evidence type="ECO:0000313" key="7">
    <source>
        <dbReference type="EMBL" id="KAJ7950679.1"/>
    </source>
</evidence>
<dbReference type="SUPFAM" id="SSF53098">
    <property type="entry name" value="Ribonuclease H-like"/>
    <property type="match status" value="1"/>
</dbReference>
<keyword evidence="8" id="KW-1185">Reference proteome</keyword>
<keyword evidence="4" id="KW-0378">Hydrolase</keyword>
<protein>
    <submittedName>
        <fullName evidence="7">Retrovirus-related Pol polyprotein from transposon TNT 1-94</fullName>
    </submittedName>
</protein>
<dbReference type="GO" id="GO:0015074">
    <property type="term" value="P:DNA integration"/>
    <property type="evidence" value="ECO:0007669"/>
    <property type="project" value="InterPro"/>
</dbReference>
<dbReference type="InterPro" id="IPR043502">
    <property type="entry name" value="DNA/RNA_pol_sf"/>
</dbReference>
<reference evidence="7" key="1">
    <citation type="journal article" date="2023" name="Science">
        <title>Elucidation of the pathway for biosynthesis of saponin adjuvants from the soapbark tree.</title>
        <authorList>
            <person name="Reed J."/>
            <person name="Orme A."/>
            <person name="El-Demerdash A."/>
            <person name="Owen C."/>
            <person name="Martin L.B.B."/>
            <person name="Misra R.C."/>
            <person name="Kikuchi S."/>
            <person name="Rejzek M."/>
            <person name="Martin A.C."/>
            <person name="Harkess A."/>
            <person name="Leebens-Mack J."/>
            <person name="Louveau T."/>
            <person name="Stephenson M.J."/>
            <person name="Osbourn A."/>
        </authorList>
    </citation>
    <scope>NUCLEOTIDE SEQUENCE</scope>
    <source>
        <strain evidence="7">S10</strain>
    </source>
</reference>
<proteinExistence type="predicted"/>
<dbReference type="InterPro" id="IPR012337">
    <property type="entry name" value="RNaseH-like_sf"/>
</dbReference>
<evidence type="ECO:0000256" key="1">
    <source>
        <dbReference type="ARBA" id="ARBA00022670"/>
    </source>
</evidence>
<dbReference type="PANTHER" id="PTHR42648">
    <property type="entry name" value="TRANSPOSASE, PUTATIVE-RELATED"/>
    <property type="match status" value="1"/>
</dbReference>
<dbReference type="GO" id="GO:0006508">
    <property type="term" value="P:proteolysis"/>
    <property type="evidence" value="ECO:0007669"/>
    <property type="project" value="UniProtKB-KW"/>
</dbReference>
<evidence type="ECO:0000256" key="2">
    <source>
        <dbReference type="ARBA" id="ARBA00022723"/>
    </source>
</evidence>
<dbReference type="Pfam" id="PF07727">
    <property type="entry name" value="RVT_2"/>
    <property type="match status" value="1"/>
</dbReference>
<feature type="compositionally biased region" description="Low complexity" evidence="5">
    <location>
        <begin position="665"/>
        <end position="677"/>
    </location>
</feature>
<evidence type="ECO:0000256" key="3">
    <source>
        <dbReference type="ARBA" id="ARBA00022750"/>
    </source>
</evidence>
<dbReference type="PANTHER" id="PTHR42648:SF22">
    <property type="entry name" value="REVERSE TRANSCRIPTASE TY1_COPIA-TYPE DOMAIN-CONTAINING PROTEIN"/>
    <property type="match status" value="1"/>
</dbReference>
<feature type="domain" description="Integrase catalytic" evidence="6">
    <location>
        <begin position="883"/>
        <end position="1049"/>
    </location>
</feature>
<accession>A0AAD7L343</accession>
<feature type="compositionally biased region" description="Polar residues" evidence="5">
    <location>
        <begin position="631"/>
        <end position="643"/>
    </location>
</feature>
<dbReference type="KEGG" id="qsa:O6P43_026839"/>
<dbReference type="Pfam" id="PF00665">
    <property type="entry name" value="rve"/>
    <property type="match status" value="1"/>
</dbReference>
<dbReference type="InterPro" id="IPR054722">
    <property type="entry name" value="PolX-like_BBD"/>
</dbReference>
<name>A0AAD7L343_QUISA</name>
<dbReference type="InterPro" id="IPR025724">
    <property type="entry name" value="GAG-pre-integrase_dom"/>
</dbReference>
<dbReference type="Pfam" id="PF13976">
    <property type="entry name" value="gag_pre-integrs"/>
    <property type="match status" value="1"/>
</dbReference>
<dbReference type="GO" id="GO:0003676">
    <property type="term" value="F:nucleic acid binding"/>
    <property type="evidence" value="ECO:0007669"/>
    <property type="project" value="InterPro"/>
</dbReference>
<organism evidence="7 8">
    <name type="scientific">Quillaja saponaria</name>
    <name type="common">Soap bark tree</name>
    <dbReference type="NCBI Taxonomy" id="32244"/>
    <lineage>
        <taxon>Eukaryota</taxon>
        <taxon>Viridiplantae</taxon>
        <taxon>Streptophyta</taxon>
        <taxon>Embryophyta</taxon>
        <taxon>Tracheophyta</taxon>
        <taxon>Spermatophyta</taxon>
        <taxon>Magnoliopsida</taxon>
        <taxon>eudicotyledons</taxon>
        <taxon>Gunneridae</taxon>
        <taxon>Pentapetalae</taxon>
        <taxon>rosids</taxon>
        <taxon>fabids</taxon>
        <taxon>Fabales</taxon>
        <taxon>Quillajaceae</taxon>
        <taxon>Quillaja</taxon>
    </lineage>
</organism>
<evidence type="ECO:0000256" key="5">
    <source>
        <dbReference type="SAM" id="MobiDB-lite"/>
    </source>
</evidence>
<dbReference type="InterPro" id="IPR036397">
    <property type="entry name" value="RNaseH_sf"/>
</dbReference>